<organism evidence="2 3">
    <name type="scientific">Streptomyces graminofaciens</name>
    <dbReference type="NCBI Taxonomy" id="68212"/>
    <lineage>
        <taxon>Bacteria</taxon>
        <taxon>Bacillati</taxon>
        <taxon>Actinomycetota</taxon>
        <taxon>Actinomycetes</taxon>
        <taxon>Kitasatosporales</taxon>
        <taxon>Streptomycetaceae</taxon>
        <taxon>Streptomyces</taxon>
    </lineage>
</organism>
<evidence type="ECO:0000256" key="1">
    <source>
        <dbReference type="SAM" id="MobiDB-lite"/>
    </source>
</evidence>
<evidence type="ECO:0000313" key="2">
    <source>
        <dbReference type="EMBL" id="BBC29142.1"/>
    </source>
</evidence>
<gene>
    <name evidence="2" type="ORF">SGFS_004330</name>
</gene>
<sequence length="200" mass="21731">MDVSVYYPLVGAGVPAAELVQQVAHDSTWITTHLTDAIDPPYAQAVIRRLQRAPEARARVEAALTHTDTTTATNWLPARCRAVSVPCRVRAVPCRAVPVVGDHLPSTSRYSGTKRVRSTHSPSKPLPVDLPCTRHHARHDRDSAHHRVSGLCDPPSRTRGPLPAVARRGPRLFRACWSLVGPSGARFRVTCGSGTPSHGR</sequence>
<dbReference type="EMBL" id="AP018448">
    <property type="protein sequence ID" value="BBC29142.1"/>
    <property type="molecule type" value="Genomic_DNA"/>
</dbReference>
<accession>A0ABN5V759</accession>
<dbReference type="Proteomes" id="UP001321542">
    <property type="component" value="Chromosome"/>
</dbReference>
<name>A0ABN5V759_9ACTN</name>
<reference evidence="2 3" key="2">
    <citation type="journal article" date="2023" name="ChemBioChem">
        <title>Acyltransferase Domain Exchange between Two Independent Type I Polyketide Synthases in the Same Producer Strain of Macrolide Antibiotics.</title>
        <authorList>
            <person name="Kudo F."/>
            <person name="Kishikawa K."/>
            <person name="Tsuboi K."/>
            <person name="Kido T."/>
            <person name="Usui T."/>
            <person name="Hashimoto J."/>
            <person name="Shin-Ya K."/>
            <person name="Miyanaga A."/>
            <person name="Eguchi T."/>
        </authorList>
    </citation>
    <scope>NUCLEOTIDE SEQUENCE [LARGE SCALE GENOMIC DNA]</scope>
    <source>
        <strain evidence="2 3">A-8890</strain>
    </source>
</reference>
<feature type="region of interest" description="Disordered" evidence="1">
    <location>
        <begin position="108"/>
        <end position="164"/>
    </location>
</feature>
<evidence type="ECO:0000313" key="3">
    <source>
        <dbReference type="Proteomes" id="UP001321542"/>
    </source>
</evidence>
<reference evidence="2 3" key="1">
    <citation type="journal article" date="2010" name="ChemBioChem">
        <title>Cloning and characterization of the biosynthetic gene cluster of 16-membered macrolide antibiotic FD-891: involvement of a dual functional cytochrome P450 monooxygenase catalyzing epoxidation and hydroxylation.</title>
        <authorList>
            <person name="Kudo F."/>
            <person name="Motegi A."/>
            <person name="Mizoue K."/>
            <person name="Eguchi T."/>
        </authorList>
    </citation>
    <scope>NUCLEOTIDE SEQUENCE [LARGE SCALE GENOMIC DNA]</scope>
    <source>
        <strain evidence="2 3">A-8890</strain>
    </source>
</reference>
<protein>
    <submittedName>
        <fullName evidence="2">Uncharacterized protein</fullName>
    </submittedName>
</protein>
<keyword evidence="3" id="KW-1185">Reference proteome</keyword>
<proteinExistence type="predicted"/>